<evidence type="ECO:0000313" key="2">
    <source>
        <dbReference type="Proteomes" id="UP000315399"/>
    </source>
</evidence>
<dbReference type="PIRSF" id="PIRSF005642">
    <property type="entry name" value="UCP005642"/>
    <property type="match status" value="1"/>
</dbReference>
<protein>
    <submittedName>
        <fullName evidence="1">Methanogenesis marker 6 protein</fullName>
    </submittedName>
</protein>
<comment type="caution">
    <text evidence="1">The sequence shown here is derived from an EMBL/GenBank/DDBJ whole genome shotgun (WGS) entry which is preliminary data.</text>
</comment>
<sequence length="137" mass="15584">MKTFLVVLSPDSNLTPSMLMEKVASLGGVNYKETCYGLLIEGEEAELERVMNSLREMDPNRIFFKVRGYRIGDERICRAKRGGGPRPGYFMLGAERKVLKNVSKALDAKEMLEVEERETKKLDVLRLKKIIEEEQGG</sequence>
<dbReference type="AlphaFoldDB" id="A0A523BC72"/>
<name>A0A523BC72_9CREN</name>
<reference evidence="1 2" key="1">
    <citation type="journal article" date="2019" name="Nat. Microbiol.">
        <title>Expanding anaerobic alkane metabolism in the domain of Archaea.</title>
        <authorList>
            <person name="Wang Y."/>
            <person name="Wegener G."/>
            <person name="Hou J."/>
            <person name="Wang F."/>
            <person name="Xiao X."/>
        </authorList>
    </citation>
    <scope>NUCLEOTIDE SEQUENCE [LARGE SCALE GENOMIC DNA]</scope>
    <source>
        <strain evidence="1">WYZ-LMO10</strain>
    </source>
</reference>
<accession>A0A523BC72</accession>
<dbReference type="Proteomes" id="UP000315399">
    <property type="component" value="Unassembled WGS sequence"/>
</dbReference>
<dbReference type="EMBL" id="QNVH01000036">
    <property type="protein sequence ID" value="TDA38537.1"/>
    <property type="molecule type" value="Genomic_DNA"/>
</dbReference>
<dbReference type="NCBIfam" id="TIGR03272">
    <property type="entry name" value="methan_mark_6"/>
    <property type="match status" value="1"/>
</dbReference>
<dbReference type="InterPro" id="IPR012025">
    <property type="entry name" value="Methan_mark_6"/>
</dbReference>
<organism evidence="1 2">
    <name type="scientific">Thermoproteota archaeon</name>
    <dbReference type="NCBI Taxonomy" id="2056631"/>
    <lineage>
        <taxon>Archaea</taxon>
        <taxon>Thermoproteota</taxon>
    </lineage>
</organism>
<dbReference type="Pfam" id="PF09875">
    <property type="entry name" value="DUF2102"/>
    <property type="match status" value="1"/>
</dbReference>
<gene>
    <name evidence="1" type="ORF">DSO08_04110</name>
</gene>
<proteinExistence type="predicted"/>
<evidence type="ECO:0000313" key="1">
    <source>
        <dbReference type="EMBL" id="TDA38537.1"/>
    </source>
</evidence>